<dbReference type="GeneTree" id="ENSGT00940000177257"/>
<evidence type="ECO:0000256" key="2">
    <source>
        <dbReference type="ARBA" id="ARBA00006843"/>
    </source>
</evidence>
<evidence type="ECO:0000313" key="8">
    <source>
        <dbReference type="Proteomes" id="UP000265020"/>
    </source>
</evidence>
<keyword evidence="4 6" id="KW-1133">Transmembrane helix</keyword>
<name>A0A3Q2EDL6_CYPVA</name>
<reference evidence="7" key="1">
    <citation type="submission" date="2025-08" db="UniProtKB">
        <authorList>
            <consortium name="Ensembl"/>
        </authorList>
    </citation>
    <scope>IDENTIFICATION</scope>
</reference>
<keyword evidence="5 6" id="KW-0472">Membrane</keyword>
<dbReference type="InterPro" id="IPR007593">
    <property type="entry name" value="CD225/Dispanin_fam"/>
</dbReference>
<reference evidence="7" key="2">
    <citation type="submission" date="2025-09" db="UniProtKB">
        <authorList>
            <consortium name="Ensembl"/>
        </authorList>
    </citation>
    <scope>IDENTIFICATION</scope>
</reference>
<keyword evidence="3 6" id="KW-0812">Transmembrane</keyword>
<dbReference type="InterPro" id="IPR051517">
    <property type="entry name" value="IFITM_antiviral_protein"/>
</dbReference>
<evidence type="ECO:0000256" key="6">
    <source>
        <dbReference type="SAM" id="Phobius"/>
    </source>
</evidence>
<evidence type="ECO:0000256" key="5">
    <source>
        <dbReference type="ARBA" id="ARBA00023136"/>
    </source>
</evidence>
<feature type="transmembrane region" description="Helical" evidence="6">
    <location>
        <begin position="51"/>
        <end position="72"/>
    </location>
</feature>
<proteinExistence type="inferred from homology"/>
<feature type="transmembrane region" description="Helical" evidence="6">
    <location>
        <begin position="102"/>
        <end position="122"/>
    </location>
</feature>
<dbReference type="PANTHER" id="PTHR13999">
    <property type="entry name" value="INTERFERON INDUCIBLE TRANSMEMBRANE PROTEIN"/>
    <property type="match status" value="1"/>
</dbReference>
<dbReference type="Ensembl" id="ENSCVAT00000024679.1">
    <property type="protein sequence ID" value="ENSCVAP00000030613.1"/>
    <property type="gene ID" value="ENSCVAG00000019263.1"/>
</dbReference>
<dbReference type="GO" id="GO:0005886">
    <property type="term" value="C:plasma membrane"/>
    <property type="evidence" value="ECO:0007669"/>
    <property type="project" value="TreeGrafter"/>
</dbReference>
<evidence type="ECO:0000256" key="3">
    <source>
        <dbReference type="ARBA" id="ARBA00022692"/>
    </source>
</evidence>
<evidence type="ECO:0000256" key="4">
    <source>
        <dbReference type="ARBA" id="ARBA00022989"/>
    </source>
</evidence>
<accession>A0A3Q2EDL6</accession>
<comment type="similarity">
    <text evidence="2">Belongs to the CD225/Dispanin family.</text>
</comment>
<dbReference type="PANTHER" id="PTHR13999:SF31">
    <property type="entry name" value="IFITM1-RELATED"/>
    <property type="match status" value="1"/>
</dbReference>
<dbReference type="Pfam" id="PF04505">
    <property type="entry name" value="CD225"/>
    <property type="match status" value="1"/>
</dbReference>
<evidence type="ECO:0000313" key="7">
    <source>
        <dbReference type="Ensembl" id="ENSCVAP00000030613.1"/>
    </source>
</evidence>
<comment type="subcellular location">
    <subcellularLocation>
        <location evidence="1">Membrane</location>
    </subcellularLocation>
</comment>
<sequence length="133" mass="14852">MALNLPDARHQTEAVLLQNYGNLEVQAHGQGTIMIPQTTVNIPAEQLKDNIVWSLFSFVYGNLCCIGLAALIFSVKVSITTGLSPFYFVFGIQWGTRWPSISLFHITVNLFHLLQSLFNLLASSHKCQIIQAF</sequence>
<dbReference type="Proteomes" id="UP000265020">
    <property type="component" value="Unassembled WGS sequence"/>
</dbReference>
<organism evidence="7 8">
    <name type="scientific">Cyprinodon variegatus</name>
    <name type="common">Sheepshead minnow</name>
    <dbReference type="NCBI Taxonomy" id="28743"/>
    <lineage>
        <taxon>Eukaryota</taxon>
        <taxon>Metazoa</taxon>
        <taxon>Chordata</taxon>
        <taxon>Craniata</taxon>
        <taxon>Vertebrata</taxon>
        <taxon>Euteleostomi</taxon>
        <taxon>Actinopterygii</taxon>
        <taxon>Neopterygii</taxon>
        <taxon>Teleostei</taxon>
        <taxon>Neoteleostei</taxon>
        <taxon>Acanthomorphata</taxon>
        <taxon>Ovalentaria</taxon>
        <taxon>Atherinomorphae</taxon>
        <taxon>Cyprinodontiformes</taxon>
        <taxon>Cyprinodontidae</taxon>
        <taxon>Cyprinodon</taxon>
    </lineage>
</organism>
<keyword evidence="8" id="KW-1185">Reference proteome</keyword>
<dbReference type="AlphaFoldDB" id="A0A3Q2EDL6"/>
<dbReference type="STRING" id="28743.ENSCVAP00000030613"/>
<protein>
    <submittedName>
        <fullName evidence="7">Uncharacterized protein</fullName>
    </submittedName>
</protein>
<evidence type="ECO:0000256" key="1">
    <source>
        <dbReference type="ARBA" id="ARBA00004370"/>
    </source>
</evidence>